<protein>
    <submittedName>
        <fullName evidence="6">ABC transporter ATP-binding protein</fullName>
    </submittedName>
</protein>
<evidence type="ECO:0000313" key="6">
    <source>
        <dbReference type="EMBL" id="AHA74828.1"/>
    </source>
</evidence>
<dbReference type="PROSITE" id="PS50893">
    <property type="entry name" value="ABC_TRANSPORTER_2"/>
    <property type="match status" value="1"/>
</dbReference>
<dbReference type="InterPro" id="IPR050763">
    <property type="entry name" value="ABC_transporter_ATP-binding"/>
</dbReference>
<dbReference type="Pfam" id="PF00005">
    <property type="entry name" value="ABC_tran"/>
    <property type="match status" value="1"/>
</dbReference>
<dbReference type="InterPro" id="IPR025302">
    <property type="entry name" value="DrrA1/2-like_C"/>
</dbReference>
<dbReference type="SUPFAM" id="SSF52540">
    <property type="entry name" value="P-loop containing nucleoside triphosphate hydrolases"/>
    <property type="match status" value="1"/>
</dbReference>
<dbReference type="Pfam" id="PF13732">
    <property type="entry name" value="DrrA1-3_C"/>
    <property type="match status" value="1"/>
</dbReference>
<dbReference type="Proteomes" id="UP000018566">
    <property type="component" value="Chromosome"/>
</dbReference>
<dbReference type="SMART" id="SM00382">
    <property type="entry name" value="AAA"/>
    <property type="match status" value="1"/>
</dbReference>
<comment type="similarity">
    <text evidence="1">Belongs to the ABC transporter superfamily.</text>
</comment>
<keyword evidence="4 6" id="KW-0067">ATP-binding</keyword>
<dbReference type="PANTHER" id="PTHR42711">
    <property type="entry name" value="ABC TRANSPORTER ATP-BINDING PROTEIN"/>
    <property type="match status" value="1"/>
</dbReference>
<feature type="domain" description="ABC transporter" evidence="5">
    <location>
        <begin position="3"/>
        <end position="229"/>
    </location>
</feature>
<gene>
    <name evidence="6" type="ORF">YBT1518_28625</name>
</gene>
<keyword evidence="3" id="KW-0547">Nucleotide-binding</keyword>
<dbReference type="GO" id="GO:0016887">
    <property type="term" value="F:ATP hydrolysis activity"/>
    <property type="evidence" value="ECO:0007669"/>
    <property type="project" value="InterPro"/>
</dbReference>
<name>A0A9W3KHS6_BACTU</name>
<organism evidence="6 7">
    <name type="scientific">Bacillus thuringiensis YBT-1518</name>
    <dbReference type="NCBI Taxonomy" id="529122"/>
    <lineage>
        <taxon>Bacteria</taxon>
        <taxon>Bacillati</taxon>
        <taxon>Bacillota</taxon>
        <taxon>Bacilli</taxon>
        <taxon>Bacillales</taxon>
        <taxon>Bacillaceae</taxon>
        <taxon>Bacillus</taxon>
        <taxon>Bacillus cereus group</taxon>
    </lineage>
</organism>
<evidence type="ECO:0000256" key="3">
    <source>
        <dbReference type="ARBA" id="ARBA00022741"/>
    </source>
</evidence>
<dbReference type="InterPro" id="IPR027417">
    <property type="entry name" value="P-loop_NTPase"/>
</dbReference>
<evidence type="ECO:0000256" key="2">
    <source>
        <dbReference type="ARBA" id="ARBA00022448"/>
    </source>
</evidence>
<dbReference type="InterPro" id="IPR003593">
    <property type="entry name" value="AAA+_ATPase"/>
</dbReference>
<dbReference type="InterPro" id="IPR017871">
    <property type="entry name" value="ABC_transporter-like_CS"/>
</dbReference>
<dbReference type="EMBL" id="CP005935">
    <property type="protein sequence ID" value="AHA74828.1"/>
    <property type="molecule type" value="Genomic_DNA"/>
</dbReference>
<dbReference type="PROSITE" id="PS00211">
    <property type="entry name" value="ABC_TRANSPORTER_1"/>
    <property type="match status" value="1"/>
</dbReference>
<evidence type="ECO:0000256" key="4">
    <source>
        <dbReference type="ARBA" id="ARBA00022840"/>
    </source>
</evidence>
<dbReference type="Gene3D" id="3.40.50.300">
    <property type="entry name" value="P-loop containing nucleotide triphosphate hydrolases"/>
    <property type="match status" value="1"/>
</dbReference>
<keyword evidence="2" id="KW-0813">Transport</keyword>
<evidence type="ECO:0000259" key="5">
    <source>
        <dbReference type="PROSITE" id="PS50893"/>
    </source>
</evidence>
<dbReference type="KEGG" id="bthu:YBT1518_28625"/>
<accession>A0A9W3KHS6</accession>
<evidence type="ECO:0000313" key="7">
    <source>
        <dbReference type="Proteomes" id="UP000018566"/>
    </source>
</evidence>
<evidence type="ECO:0000256" key="1">
    <source>
        <dbReference type="ARBA" id="ARBA00005417"/>
    </source>
</evidence>
<reference evidence="6 7" key="1">
    <citation type="submission" date="2013-05" db="EMBL/GenBank/DDBJ databases">
        <title>Complete genome sequence of Bacillus thuringiensis YBT-1518, a typical strain with high toxicity to nematode.</title>
        <authorList>
            <person name="Wang P."/>
            <person name="Zhang C."/>
            <person name="Guo M."/>
            <person name="Guo S."/>
            <person name="Zhu Y."/>
            <person name="Zheng J."/>
            <person name="Zhu L."/>
            <person name="Ruan L."/>
            <person name="Peng D."/>
            <person name="Sun M."/>
        </authorList>
    </citation>
    <scope>NUCLEOTIDE SEQUENCE [LARGE SCALE GENOMIC DNA]</scope>
    <source>
        <strain evidence="6 7">YBT-1518</strain>
    </source>
</reference>
<dbReference type="InterPro" id="IPR003439">
    <property type="entry name" value="ABC_transporter-like_ATP-bd"/>
</dbReference>
<dbReference type="PANTHER" id="PTHR42711:SF5">
    <property type="entry name" value="ABC TRANSPORTER ATP-BINDING PROTEIN NATA"/>
    <property type="match status" value="1"/>
</dbReference>
<proteinExistence type="inferred from homology"/>
<sequence>MAFEIQGLNKTFGEYKAVNDLNIRVEEGGILGMLGRNGAGKTTTIRMILDLIKPDSGQILWNNRPFSKKDLSIGYLPEERGLYPKMNVVEQLVYFGKLEGMPANLAKRHALQWLEKLEMTPHLKKKTEELSKGNQQKIQLISAILHNPEFIILDEPFSGLDPVNAEMLKNVVLELIAQRKTIIFCSHQMDSVETFCEEICIMKNGQLVLSGALSDIKKSYQYKYMTLQTEGDIEPILKKKNLNFEKVNRTFMIKVNDGEDAFSLLEDIKTKQYIRDVSIKEPSLHQIFVEKAGA</sequence>
<dbReference type="GO" id="GO:0005524">
    <property type="term" value="F:ATP binding"/>
    <property type="evidence" value="ECO:0007669"/>
    <property type="project" value="UniProtKB-KW"/>
</dbReference>
<dbReference type="RefSeq" id="WP_023523427.1">
    <property type="nucleotide sequence ID" value="NC_022873.1"/>
</dbReference>
<dbReference type="AlphaFoldDB" id="A0A9W3KHS6"/>